<keyword evidence="8 11" id="KW-0808">Transferase</keyword>
<organism evidence="14 15">
    <name type="scientific">Spirochaeta africana (strain ATCC 700263 / DSM 8902 / Z-7692)</name>
    <dbReference type="NCBI Taxonomy" id="889378"/>
    <lineage>
        <taxon>Bacteria</taxon>
        <taxon>Pseudomonadati</taxon>
        <taxon>Spirochaetota</taxon>
        <taxon>Spirochaetia</taxon>
        <taxon>Spirochaetales</taxon>
        <taxon>Spirochaetaceae</taxon>
        <taxon>Spirochaeta</taxon>
    </lineage>
</organism>
<evidence type="ECO:0000256" key="2">
    <source>
        <dbReference type="ARBA" id="ARBA00004728"/>
    </source>
</evidence>
<comment type="catalytic activity">
    <reaction evidence="1 11">
        <text>a 1-acyl-sn-glycero-3-phosphate + an acyl-CoA = a 1,2-diacyl-sn-glycero-3-phosphate + CoA</text>
        <dbReference type="Rhea" id="RHEA:19709"/>
        <dbReference type="ChEBI" id="CHEBI:57287"/>
        <dbReference type="ChEBI" id="CHEBI:57970"/>
        <dbReference type="ChEBI" id="CHEBI:58342"/>
        <dbReference type="ChEBI" id="CHEBI:58608"/>
        <dbReference type="EC" id="2.3.1.51"/>
    </reaction>
</comment>
<evidence type="ECO:0000313" key="14">
    <source>
        <dbReference type="EMBL" id="AFG37134.1"/>
    </source>
</evidence>
<dbReference type="CDD" id="cd07989">
    <property type="entry name" value="LPLAT_AGPAT-like"/>
    <property type="match status" value="1"/>
</dbReference>
<evidence type="ECO:0000256" key="12">
    <source>
        <dbReference type="SAM" id="Phobius"/>
    </source>
</evidence>
<dbReference type="RefSeq" id="WP_014455126.1">
    <property type="nucleotide sequence ID" value="NC_017098.1"/>
</dbReference>
<gene>
    <name evidence="14" type="ordered locus">Spiaf_1047</name>
</gene>
<dbReference type="PATRIC" id="fig|889378.3.peg.1048"/>
<dbReference type="EC" id="2.3.1.51" evidence="5 11"/>
<dbReference type="EMBL" id="CP003282">
    <property type="protein sequence ID" value="AFG37134.1"/>
    <property type="molecule type" value="Genomic_DNA"/>
</dbReference>
<keyword evidence="11" id="KW-1208">Phospholipid metabolism</keyword>
<dbReference type="InterPro" id="IPR004552">
    <property type="entry name" value="AGP_acyltrans"/>
</dbReference>
<evidence type="ECO:0000256" key="3">
    <source>
        <dbReference type="ARBA" id="ARBA00005189"/>
    </source>
</evidence>
<keyword evidence="7 11" id="KW-0444">Lipid biosynthesis</keyword>
<reference evidence="15" key="1">
    <citation type="journal article" date="2013" name="Stand. Genomic Sci.">
        <title>Complete genome sequence of the halophilic bacterium Spirochaeta africana type strain (Z-7692(T)) from the alkaline Lake Magadi in the East African Rift.</title>
        <authorList>
            <person name="Liolos K."/>
            <person name="Abt B."/>
            <person name="Scheuner C."/>
            <person name="Teshima H."/>
            <person name="Held B."/>
            <person name="Lapidus A."/>
            <person name="Nolan M."/>
            <person name="Lucas S."/>
            <person name="Deshpande S."/>
            <person name="Cheng J.F."/>
            <person name="Tapia R."/>
            <person name="Goodwin L.A."/>
            <person name="Pitluck S."/>
            <person name="Pagani I."/>
            <person name="Ivanova N."/>
            <person name="Mavromatis K."/>
            <person name="Mikhailova N."/>
            <person name="Huntemann M."/>
            <person name="Pati A."/>
            <person name="Chen A."/>
            <person name="Palaniappan K."/>
            <person name="Land M."/>
            <person name="Rohde M."/>
            <person name="Tindall B.J."/>
            <person name="Detter J.C."/>
            <person name="Goker M."/>
            <person name="Bristow J."/>
            <person name="Eisen J.A."/>
            <person name="Markowitz V."/>
            <person name="Hugenholtz P."/>
            <person name="Woyke T."/>
            <person name="Klenk H.P."/>
            <person name="Kyrpides N.C."/>
        </authorList>
    </citation>
    <scope>NUCLEOTIDE SEQUENCE</scope>
    <source>
        <strain evidence="15">ATCC 700263 / DSM 8902 / Z-7692</strain>
    </source>
</reference>
<dbReference type="SUPFAM" id="SSF69593">
    <property type="entry name" value="Glycerol-3-phosphate (1)-acyltransferase"/>
    <property type="match status" value="1"/>
</dbReference>
<feature type="transmembrane region" description="Helical" evidence="12">
    <location>
        <begin position="6"/>
        <end position="39"/>
    </location>
</feature>
<dbReference type="Proteomes" id="UP000007383">
    <property type="component" value="Chromosome"/>
</dbReference>
<keyword evidence="15" id="KW-1185">Reference proteome</keyword>
<comment type="domain">
    <text evidence="11">The HXXXXD motif is essential for acyltransferase activity and may constitute the binding site for the phosphate moiety of the glycerol-3-phosphate.</text>
</comment>
<dbReference type="SMART" id="SM00563">
    <property type="entry name" value="PlsC"/>
    <property type="match status" value="1"/>
</dbReference>
<keyword evidence="12" id="KW-0472">Membrane</keyword>
<evidence type="ECO:0000256" key="4">
    <source>
        <dbReference type="ARBA" id="ARBA00008655"/>
    </source>
</evidence>
<sequence>MKPLQFLLSLLISLFVWVFCILIAIPLFLTGIIILGLTLPFDRRRRVLHQYSCFWASIYTWINPFWAIHITGRENIRPDTPYMIISNHQSLVDILVLYRLFKHFKWVAKAELFKIPVFGWHMALNRYIRLDRMDRRSQFKMLKTAIRTVEQGSSVLIFPEGTRTADGTLRRFKEGAFVIAQKAKVPIVPIVINGSFASLPKSSFIMRHRVHIHVTVLPEIPVEQVTAQDTKALAEQAQDLIQQHLQEA</sequence>
<accession>H9UHZ1</accession>
<keyword evidence="12" id="KW-1133">Transmembrane helix</keyword>
<dbReference type="GO" id="GO:0016020">
    <property type="term" value="C:membrane"/>
    <property type="evidence" value="ECO:0007669"/>
    <property type="project" value="InterPro"/>
</dbReference>
<comment type="pathway">
    <text evidence="3">Lipid metabolism.</text>
</comment>
<comment type="pathway">
    <text evidence="2">Phospholipid metabolism; CDP-diacylglycerol biosynthesis; CDP-diacylglycerol from sn-glycerol 3-phosphate: step 2/3.</text>
</comment>
<feature type="domain" description="Phospholipid/glycerol acyltransferase" evidence="13">
    <location>
        <begin position="82"/>
        <end position="195"/>
    </location>
</feature>
<evidence type="ECO:0000259" key="13">
    <source>
        <dbReference type="SMART" id="SM00563"/>
    </source>
</evidence>
<dbReference type="PANTHER" id="PTHR10434">
    <property type="entry name" value="1-ACYL-SN-GLYCEROL-3-PHOSPHATE ACYLTRANSFERASE"/>
    <property type="match status" value="1"/>
</dbReference>
<keyword evidence="12" id="KW-0812">Transmembrane</keyword>
<evidence type="ECO:0000256" key="9">
    <source>
        <dbReference type="ARBA" id="ARBA00023098"/>
    </source>
</evidence>
<dbReference type="KEGG" id="sfc:Spiaf_1047"/>
<protein>
    <recommendedName>
        <fullName evidence="6 11">1-acyl-sn-glycerol-3-phosphate acyltransferase</fullName>
        <ecNumber evidence="5 11">2.3.1.51</ecNumber>
    </recommendedName>
</protein>
<name>H9UHZ1_SPIAZ</name>
<dbReference type="STRING" id="889378.Spiaf_1047"/>
<evidence type="ECO:0000256" key="11">
    <source>
        <dbReference type="RuleBase" id="RU361267"/>
    </source>
</evidence>
<evidence type="ECO:0000313" key="15">
    <source>
        <dbReference type="Proteomes" id="UP000007383"/>
    </source>
</evidence>
<dbReference type="eggNOG" id="COG0204">
    <property type="taxonomic scope" value="Bacteria"/>
</dbReference>
<dbReference type="Pfam" id="PF01553">
    <property type="entry name" value="Acyltransferase"/>
    <property type="match status" value="1"/>
</dbReference>
<keyword evidence="11" id="KW-0594">Phospholipid biosynthesis</keyword>
<proteinExistence type="inferred from homology"/>
<evidence type="ECO:0000256" key="1">
    <source>
        <dbReference type="ARBA" id="ARBA00001141"/>
    </source>
</evidence>
<dbReference type="GO" id="GO:0003841">
    <property type="term" value="F:1-acylglycerol-3-phosphate O-acyltransferase activity"/>
    <property type="evidence" value="ECO:0007669"/>
    <property type="project" value="UniProtKB-UniRule"/>
</dbReference>
<comment type="similarity">
    <text evidence="4 11">Belongs to the 1-acyl-sn-glycerol-3-phosphate acyltransferase family.</text>
</comment>
<dbReference type="NCBIfam" id="TIGR00530">
    <property type="entry name" value="AGP_acyltrn"/>
    <property type="match status" value="1"/>
</dbReference>
<keyword evidence="9 11" id="KW-0443">Lipid metabolism</keyword>
<dbReference type="OrthoDB" id="9803035at2"/>
<keyword evidence="10 11" id="KW-0012">Acyltransferase</keyword>
<dbReference type="InterPro" id="IPR002123">
    <property type="entry name" value="Plipid/glycerol_acylTrfase"/>
</dbReference>
<evidence type="ECO:0000256" key="8">
    <source>
        <dbReference type="ARBA" id="ARBA00022679"/>
    </source>
</evidence>
<dbReference type="HOGENOM" id="CLU_027938_6_2_12"/>
<evidence type="ECO:0000256" key="10">
    <source>
        <dbReference type="ARBA" id="ARBA00023315"/>
    </source>
</evidence>
<dbReference type="GO" id="GO:0006654">
    <property type="term" value="P:phosphatidic acid biosynthetic process"/>
    <property type="evidence" value="ECO:0007669"/>
    <property type="project" value="TreeGrafter"/>
</dbReference>
<evidence type="ECO:0000256" key="7">
    <source>
        <dbReference type="ARBA" id="ARBA00022516"/>
    </source>
</evidence>
<dbReference type="PANTHER" id="PTHR10434:SF64">
    <property type="entry name" value="1-ACYL-SN-GLYCEROL-3-PHOSPHATE ACYLTRANSFERASE-RELATED"/>
    <property type="match status" value="1"/>
</dbReference>
<dbReference type="AlphaFoldDB" id="H9UHZ1"/>
<evidence type="ECO:0000256" key="6">
    <source>
        <dbReference type="ARBA" id="ARBA00016139"/>
    </source>
</evidence>
<evidence type="ECO:0000256" key="5">
    <source>
        <dbReference type="ARBA" id="ARBA00013211"/>
    </source>
</evidence>